<dbReference type="GO" id="GO:0000049">
    <property type="term" value="F:tRNA binding"/>
    <property type="evidence" value="ECO:0007669"/>
    <property type="project" value="UniProtKB-UniRule"/>
</dbReference>
<dbReference type="PANTHER" id="PTHR12944">
    <property type="entry name" value="SOLUBLE LIVER ANTIGEN/LIVER PANCREAS ANTIGEN"/>
    <property type="match status" value="1"/>
</dbReference>
<evidence type="ECO:0000256" key="13">
    <source>
        <dbReference type="ARBA" id="ARBA00022917"/>
    </source>
</evidence>
<comment type="subunit">
    <text evidence="15">Homotetramer formed by a catalytic dimer and a non-catalytic dimer serving as a binding platform that orients tRNASec for catalysis. Each tetramer binds the CCA ends of two tRNAs which point to the active sites of the catalytic dimer.</text>
</comment>
<evidence type="ECO:0000256" key="1">
    <source>
        <dbReference type="ARBA" id="ARBA00001933"/>
    </source>
</evidence>
<keyword evidence="12 17" id="KW-0663">Pyridoxal phosphate</keyword>
<dbReference type="Gene3D" id="3.40.640.10">
    <property type="entry name" value="Type I PLP-dependent aspartate aminotransferase-like (Major domain)"/>
    <property type="match status" value="1"/>
</dbReference>
<dbReference type="PANTHER" id="PTHR12944:SF2">
    <property type="entry name" value="O-PHOSPHOSERYL-TRNA(SEC) SELENIUM TRANSFERASE"/>
    <property type="match status" value="1"/>
</dbReference>
<evidence type="ECO:0000256" key="17">
    <source>
        <dbReference type="PIRNR" id="PIRNR017689"/>
    </source>
</evidence>
<dbReference type="PROSITE" id="PS00435">
    <property type="entry name" value="PEROXIDASE_1"/>
    <property type="match status" value="1"/>
</dbReference>
<dbReference type="GO" id="GO:0005737">
    <property type="term" value="C:cytoplasm"/>
    <property type="evidence" value="ECO:0007669"/>
    <property type="project" value="UniProtKB-SubCell"/>
</dbReference>
<dbReference type="InterPro" id="IPR015424">
    <property type="entry name" value="PyrdxlP-dep_Trfase"/>
</dbReference>
<feature type="binding site" evidence="18">
    <location>
        <position position="171"/>
    </location>
    <ligand>
        <name>substrate</name>
    </ligand>
</feature>
<dbReference type="GO" id="GO:0001514">
    <property type="term" value="P:selenocysteine incorporation"/>
    <property type="evidence" value="ECO:0007669"/>
    <property type="project" value="Ensembl"/>
</dbReference>
<keyword evidence="14 17" id="KW-0711">Selenium</keyword>
<evidence type="ECO:0000256" key="7">
    <source>
        <dbReference type="ARBA" id="ARBA00021963"/>
    </source>
</evidence>
<feature type="binding site" evidence="18">
    <location>
        <position position="464"/>
    </location>
    <ligand>
        <name>tRNA</name>
        <dbReference type="ChEBI" id="CHEBI:17843"/>
    </ligand>
</feature>
<dbReference type="AlphaFoldDB" id="A0A8D2I3X1"/>
<dbReference type="NCBIfam" id="TIGR03531">
    <property type="entry name" value="selenium_SpcS"/>
    <property type="match status" value="1"/>
</dbReference>
<dbReference type="Proteomes" id="UP000694417">
    <property type="component" value="Unplaced"/>
</dbReference>
<comment type="pathway">
    <text evidence="4 17">Aminoacyl-tRNA biosynthesis; selenocysteinyl-tRNA(Sec) biosynthesis; selenocysteinyl-tRNA(Sec) from L-seryl-tRNA(Sec) (archaeal/eukaryal route): step 2/2.</text>
</comment>
<dbReference type="InterPro" id="IPR015421">
    <property type="entry name" value="PyrdxlP-dep_Trfase_major"/>
</dbReference>
<evidence type="ECO:0000256" key="19">
    <source>
        <dbReference type="PIRSR" id="PIRSR017689-50"/>
    </source>
</evidence>
<comment type="cofactor">
    <cofactor evidence="1 17 19">
        <name>pyridoxal 5'-phosphate</name>
        <dbReference type="ChEBI" id="CHEBI:597326"/>
    </cofactor>
</comment>
<name>A0A8D2I3X1_UROPR</name>
<comment type="similarity">
    <text evidence="5 17">Belongs to the SepSecS family.</text>
</comment>
<accession>A0A8D2I3X1</accession>
<dbReference type="GeneTree" id="ENSGT00390000007332"/>
<reference evidence="20" key="2">
    <citation type="submission" date="2025-09" db="UniProtKB">
        <authorList>
            <consortium name="Ensembl"/>
        </authorList>
    </citation>
    <scope>IDENTIFICATION</scope>
</reference>
<keyword evidence="8 17" id="KW-0963">Cytoplasm</keyword>
<dbReference type="GO" id="GO:0005634">
    <property type="term" value="C:nucleus"/>
    <property type="evidence" value="ECO:0007669"/>
    <property type="project" value="Ensembl"/>
</dbReference>
<gene>
    <name evidence="20" type="primary">SEPSECS</name>
</gene>
<evidence type="ECO:0000256" key="16">
    <source>
        <dbReference type="ARBA" id="ARBA00048808"/>
    </source>
</evidence>
<dbReference type="FunFam" id="3.40.640.10:FF:000070">
    <property type="entry name" value="O-phosphoseryl-tRNA(Sec) selenium transferase"/>
    <property type="match status" value="1"/>
</dbReference>
<dbReference type="InterPro" id="IPR019872">
    <property type="entry name" value="Sec-tRNA_Se_transferase"/>
</dbReference>
<dbReference type="GO" id="GO:0001717">
    <property type="term" value="P:conversion of seryl-tRNAsec to selenocys-tRNAsec"/>
    <property type="evidence" value="ECO:0007669"/>
    <property type="project" value="UniProtKB-UniRule"/>
</dbReference>
<evidence type="ECO:0000256" key="18">
    <source>
        <dbReference type="PIRSR" id="PIRSR017689-1"/>
    </source>
</evidence>
<dbReference type="Ensembl" id="ENSUPAT00010026253.1">
    <property type="protein sequence ID" value="ENSUPAP00010023062.1"/>
    <property type="gene ID" value="ENSUPAG00010018289.1"/>
</dbReference>
<proteinExistence type="inferred from homology"/>
<keyword evidence="13 17" id="KW-0648">Protein biosynthesis</keyword>
<evidence type="ECO:0000256" key="2">
    <source>
        <dbReference type="ARBA" id="ARBA00002552"/>
    </source>
</evidence>
<dbReference type="InterPro" id="IPR019793">
    <property type="entry name" value="Peroxidases_heam-ligand_BS"/>
</dbReference>
<evidence type="ECO:0000256" key="9">
    <source>
        <dbReference type="ARBA" id="ARBA00022555"/>
    </source>
</evidence>
<evidence type="ECO:0000256" key="11">
    <source>
        <dbReference type="ARBA" id="ARBA00022884"/>
    </source>
</evidence>
<protein>
    <recommendedName>
        <fullName evidence="7 17">O-phosphoseryl-tRNA(Sec) selenium transferase</fullName>
        <ecNumber evidence="6 17">2.9.1.2</ecNumber>
    </recommendedName>
    <alternativeName>
        <fullName evidence="17">Selenocysteine synthase</fullName>
    </alternativeName>
    <alternativeName>
        <fullName evidence="17">Selenocysteinyl-tRNA(Sec) synthase</fullName>
    </alternativeName>
    <alternativeName>
        <fullName evidence="17">Sep-tRNA:Sec-tRNA synthase</fullName>
    </alternativeName>
</protein>
<feature type="binding site" evidence="18">
    <location>
        <position position="164"/>
    </location>
    <ligand>
        <name>substrate</name>
    </ligand>
</feature>
<comment type="subcellular location">
    <subcellularLocation>
        <location evidence="3 17">Cytoplasm</location>
    </subcellularLocation>
</comment>
<evidence type="ECO:0000256" key="14">
    <source>
        <dbReference type="ARBA" id="ARBA00023266"/>
    </source>
</evidence>
<evidence type="ECO:0000256" key="10">
    <source>
        <dbReference type="ARBA" id="ARBA00022679"/>
    </source>
</evidence>
<evidence type="ECO:0000256" key="12">
    <source>
        <dbReference type="ARBA" id="ARBA00022898"/>
    </source>
</evidence>
<evidence type="ECO:0000256" key="3">
    <source>
        <dbReference type="ARBA" id="ARBA00004496"/>
    </source>
</evidence>
<comment type="function">
    <text evidence="2 17">Converts O-phosphoseryl-tRNA(Sec) to selenocysteinyl-tRNA(Sec) required for selenoprotein biosynthesis.</text>
</comment>
<keyword evidence="9 17" id="KW-0820">tRNA-binding</keyword>
<dbReference type="SUPFAM" id="SSF53383">
    <property type="entry name" value="PLP-dependent transferases"/>
    <property type="match status" value="1"/>
</dbReference>
<evidence type="ECO:0000256" key="6">
    <source>
        <dbReference type="ARBA" id="ARBA00012464"/>
    </source>
</evidence>
<evidence type="ECO:0000256" key="5">
    <source>
        <dbReference type="ARBA" id="ARBA00007037"/>
    </source>
</evidence>
<evidence type="ECO:0000256" key="15">
    <source>
        <dbReference type="ARBA" id="ARBA00026053"/>
    </source>
</evidence>
<feature type="binding site" evidence="18">
    <location>
        <position position="141"/>
    </location>
    <ligand>
        <name>pyridoxal 5'-phosphate</name>
        <dbReference type="ChEBI" id="CHEBI:597326"/>
    </ligand>
</feature>
<feature type="modified residue" description="N6-(pyridoxal phosphate)lysine" evidence="19">
    <location>
        <position position="350"/>
    </location>
</feature>
<dbReference type="EC" id="2.9.1.2" evidence="6 17"/>
<keyword evidence="11 17" id="KW-0694">RNA-binding</keyword>
<keyword evidence="10 17" id="KW-0808">Transferase</keyword>
<evidence type="ECO:0000256" key="4">
    <source>
        <dbReference type="ARBA" id="ARBA00004822"/>
    </source>
</evidence>
<evidence type="ECO:0000256" key="8">
    <source>
        <dbReference type="ARBA" id="ARBA00022490"/>
    </source>
</evidence>
<dbReference type="GO" id="GO:0098621">
    <property type="term" value="F:O-phosphoseryl-tRNA(Sec) selenium transferase activity"/>
    <property type="evidence" value="ECO:0007669"/>
    <property type="project" value="UniProtKB-EC"/>
</dbReference>
<comment type="catalytic activity">
    <reaction evidence="16 17">
        <text>O-phospho-L-seryl-tRNA(Sec) + selenophosphate + H2O = L-selenocysteinyl-tRNA(Sec) + 2 phosphate</text>
        <dbReference type="Rhea" id="RHEA:25041"/>
        <dbReference type="Rhea" id="RHEA-COMP:9743"/>
        <dbReference type="Rhea" id="RHEA-COMP:9947"/>
        <dbReference type="ChEBI" id="CHEBI:15377"/>
        <dbReference type="ChEBI" id="CHEBI:16144"/>
        <dbReference type="ChEBI" id="CHEBI:43474"/>
        <dbReference type="ChEBI" id="CHEBI:78551"/>
        <dbReference type="ChEBI" id="CHEBI:78573"/>
        <dbReference type="EC" id="2.9.1.2"/>
    </reaction>
</comment>
<dbReference type="PIRSF" id="PIRSF017689">
    <property type="entry name" value="SepSecS"/>
    <property type="match status" value="1"/>
</dbReference>
<reference evidence="20" key="1">
    <citation type="submission" date="2025-08" db="UniProtKB">
        <authorList>
            <consortium name="Ensembl"/>
        </authorList>
    </citation>
    <scope>IDENTIFICATION</scope>
</reference>
<feature type="binding site" evidence="18">
    <location>
        <position position="337"/>
    </location>
    <ligand>
        <name>tRNA</name>
        <dbReference type="ChEBI" id="CHEBI:17843"/>
    </ligand>
</feature>
<feature type="binding site" evidence="18">
    <location>
        <position position="379"/>
    </location>
    <ligand>
        <name>substrate</name>
    </ligand>
</feature>
<feature type="binding site" evidence="18">
    <location>
        <position position="163"/>
    </location>
    <ligand>
        <name>substrate</name>
    </ligand>
</feature>
<dbReference type="InterPro" id="IPR008829">
    <property type="entry name" value="SepSecS/SepCysS"/>
</dbReference>
<feature type="site" description="May act as a substrate filter by repelling compounds with a negatively charged alpha-carboxylate" evidence="19">
    <location>
        <position position="140"/>
    </location>
</feature>
<keyword evidence="21" id="KW-1185">Reference proteome</keyword>
<organism evidence="20 21">
    <name type="scientific">Urocitellus parryii</name>
    <name type="common">Arctic ground squirrel</name>
    <name type="synonym">Spermophilus parryii</name>
    <dbReference type="NCBI Taxonomy" id="9999"/>
    <lineage>
        <taxon>Eukaryota</taxon>
        <taxon>Metazoa</taxon>
        <taxon>Chordata</taxon>
        <taxon>Craniata</taxon>
        <taxon>Vertebrata</taxon>
        <taxon>Euteleostomi</taxon>
        <taxon>Mammalia</taxon>
        <taxon>Eutheria</taxon>
        <taxon>Euarchontoglires</taxon>
        <taxon>Glires</taxon>
        <taxon>Rodentia</taxon>
        <taxon>Sciuromorpha</taxon>
        <taxon>Sciuridae</taxon>
        <taxon>Xerinae</taxon>
        <taxon>Marmotini</taxon>
        <taxon>Urocitellus</taxon>
    </lineage>
</organism>
<sequence>MLKDSKFLVSRLQVCACARGGVAGRYLFLSQGPAVPSRWRVAFWFRRWPVCGELYFSLPVSDAKGVMNRESFAAGERLVSPAYVRQGCEARHSHEHLIRLLLEKGKCPEDGWDESTLELFLHELAVMDSNNFLGNCGVGEREGRVASSLVARRHYRLIHGIGRSGDISAVQPKAAGSSLLNKITNSLVLDIIKLAGVHTVANCFVVPMATGMSLTLCFLTLRHRRPKAKYIIWPRIDQKSSFKSMITAGFEPVVIENVLEGDELRTDLKAVEAKVQELGPDNVLCVHSTTSCFAPRVPDRLEELAVICANYDIPHIVNNAYGVQSSKCMHLIQQGARVGRIDAFVQSLDKNFMVPVGGAIIAGFNDTFIQEISKMYPGRASASPSLDVLITLLSLGSNGYKRLLKERKEMFSYLSSQLKKLSEAYSERLLQTPHNPISLAVTLKTLDEHQDRAVTQLGSMLFTRQVSGARVVPLGSVQTVSGYTFSGFMSHTDNYPCAYLNAAAAIGMKIQDVDLFIKRLDRCLKTLRKEGKKDSDVSVVDNYGKTKDVHIEEMPLKLDNVLLDTYQDTSS</sequence>
<evidence type="ECO:0000313" key="21">
    <source>
        <dbReference type="Proteomes" id="UP000694417"/>
    </source>
</evidence>
<feature type="binding site" evidence="18">
    <location>
        <position position="529"/>
    </location>
    <ligand>
        <name>tRNA</name>
        <dbReference type="ChEBI" id="CHEBI:17843"/>
    </ligand>
</feature>
<evidence type="ECO:0000313" key="20">
    <source>
        <dbReference type="Ensembl" id="ENSUPAP00010023062.1"/>
    </source>
</evidence>
<dbReference type="UniPathway" id="UPA00906">
    <property type="reaction ID" value="UER00898"/>
</dbReference>
<dbReference type="Pfam" id="PF05889">
    <property type="entry name" value="SepSecS"/>
    <property type="match status" value="1"/>
</dbReference>